<dbReference type="EMBL" id="ML119151">
    <property type="protein sequence ID" value="RPB09583.1"/>
    <property type="molecule type" value="Genomic_DNA"/>
</dbReference>
<dbReference type="PIRSF" id="PIRSF017179">
    <property type="entry name" value="RISC-Tudor-SN"/>
    <property type="match status" value="1"/>
</dbReference>
<evidence type="ECO:0000313" key="10">
    <source>
        <dbReference type="EMBL" id="RPB09583.1"/>
    </source>
</evidence>
<accession>A0A3N4KGB2</accession>
<dbReference type="GO" id="GO:0005634">
    <property type="term" value="C:nucleus"/>
    <property type="evidence" value="ECO:0007669"/>
    <property type="project" value="TreeGrafter"/>
</dbReference>
<feature type="domain" description="TNase-like" evidence="9">
    <location>
        <begin position="481"/>
        <end position="614"/>
    </location>
</feature>
<dbReference type="PROSITE" id="PS50830">
    <property type="entry name" value="TNASE_3"/>
    <property type="match status" value="4"/>
</dbReference>
<evidence type="ECO:0000256" key="6">
    <source>
        <dbReference type="ARBA" id="ARBA00022737"/>
    </source>
</evidence>
<comment type="subcellular location">
    <subcellularLocation>
        <location evidence="1 7">Cytoplasm</location>
    </subcellularLocation>
</comment>
<dbReference type="FunFam" id="2.30.30.140:FF:000018">
    <property type="entry name" value="Serine/threonine-protein kinase 31"/>
    <property type="match status" value="1"/>
</dbReference>
<name>A0A3N4KGB2_9PEZI</name>
<dbReference type="GO" id="GO:0005829">
    <property type="term" value="C:cytosol"/>
    <property type="evidence" value="ECO:0007669"/>
    <property type="project" value="UniProtKB-UniRule"/>
</dbReference>
<evidence type="ECO:0000256" key="3">
    <source>
        <dbReference type="ARBA" id="ARBA00014651"/>
    </source>
</evidence>
<dbReference type="Gene3D" id="2.30.30.140">
    <property type="match status" value="1"/>
</dbReference>
<dbReference type="OrthoDB" id="10023235at2759"/>
<dbReference type="InParanoid" id="A0A3N4KGB2"/>
<dbReference type="FunFam" id="2.40.50.90:FF:000001">
    <property type="entry name" value="Staphylococcal nuclease domain-containing protein"/>
    <property type="match status" value="1"/>
</dbReference>
<dbReference type="GO" id="GO:0006402">
    <property type="term" value="P:mRNA catabolic process"/>
    <property type="evidence" value="ECO:0007669"/>
    <property type="project" value="UniProtKB-UniRule"/>
</dbReference>
<dbReference type="AlphaFoldDB" id="A0A3N4KGB2"/>
<dbReference type="PANTHER" id="PTHR12302:SF2">
    <property type="entry name" value="STAPHYLOCOCCAL NUCLEASE DOMAIN-CONTAINING PROTEIN 1"/>
    <property type="match status" value="1"/>
</dbReference>
<dbReference type="InterPro" id="IPR016071">
    <property type="entry name" value="Staphylococal_nuclease_OB-fold"/>
</dbReference>
<proteinExistence type="predicted"/>
<evidence type="ECO:0000256" key="5">
    <source>
        <dbReference type="ARBA" id="ARBA00022553"/>
    </source>
</evidence>
<dbReference type="FunFam" id="2.40.50.90:FF:000010">
    <property type="entry name" value="Ribonuclease"/>
    <property type="match status" value="1"/>
</dbReference>
<keyword evidence="4 7" id="KW-0963">Cytoplasm</keyword>
<dbReference type="Gene3D" id="2.40.50.90">
    <property type="match status" value="5"/>
</dbReference>
<evidence type="ECO:0000256" key="1">
    <source>
        <dbReference type="ARBA" id="ARBA00004496"/>
    </source>
</evidence>
<evidence type="ECO:0000256" key="4">
    <source>
        <dbReference type="ARBA" id="ARBA00022490"/>
    </source>
</evidence>
<evidence type="ECO:0000259" key="9">
    <source>
        <dbReference type="PROSITE" id="PS50830"/>
    </source>
</evidence>
<dbReference type="GO" id="GO:0031047">
    <property type="term" value="P:regulatory ncRNA-mediated gene silencing"/>
    <property type="evidence" value="ECO:0007669"/>
    <property type="project" value="UniProtKB-UniRule"/>
</dbReference>
<dbReference type="SMART" id="SM00318">
    <property type="entry name" value="SNc"/>
    <property type="match status" value="4"/>
</dbReference>
<evidence type="ECO:0000256" key="7">
    <source>
        <dbReference type="PIRNR" id="PIRNR017179"/>
    </source>
</evidence>
<feature type="domain" description="TNase-like" evidence="9">
    <location>
        <begin position="315"/>
        <end position="452"/>
    </location>
</feature>
<gene>
    <name evidence="10" type="ORF">P167DRAFT_527019</name>
</gene>
<dbReference type="STRING" id="1392247.A0A3N4KGB2"/>
<keyword evidence="11" id="KW-1185">Reference proteome</keyword>
<dbReference type="PANTHER" id="PTHR12302">
    <property type="entry name" value="EBNA2 BINDING PROTEIN P100"/>
    <property type="match status" value="1"/>
</dbReference>
<sequence length="876" mass="97892">MAQIGKVKLVNSGDSLLLQHPKTKAEKTFSLAYVSAPRLKRDGDEPYAFESRDFLRKLAVGKEVQFLKLYQVPTTGREYGTVTLPDGRSLIELALEEGMVKLRDDGKREDEPENEATLEKLRLLEANAKAEGKGIWGASQDGRIDPRYEAPEDPIQFLGTFKGKPIEAIIERVISGDRVAVRLLLEPKLHQQMVVLIAGIRAPLSKRTDTTGAEQAGEEFGDFAKEFVETRLLQRTIKVTLLGLSPQSQFIGNVIHPNGNIAILLLSQGLARCVDFHSTMIGADMSKFRAAEKTAREQRLRLWKEHVVKAKNPNSNLDAVVSRVLSADTIFVRNKAGNERKINLSSVRQPKPSDPKQSPFSAEAKEFLRKKLIGKHVRVEIDGKRPATEGFEEREMATVTLNNKNVALLLVENGWASVIRHRKDDDDRSPIYDELLIAEEAAQKEQKGMYAAKAPQSSKMVEASETPAKAKAYVSFLQRKKRTPGIVDFVSSGSRFKVIIPSENARLTFVLGGIRAPRTARNATETSEPFGQEALDYASRRCMQRDVEIDVDDVDRAGGFIGTMYVNRENVAKGLLEEGLASVHEYSAEKSGHATELFAAENRAKQARKGMWKDWTPEMDADIHADVPSNGAAKDEAIEKKKDYRDVIVTNVDEQGKLKIQQVGTGTSALEQLMSAFRTFHLSPTNNKGLEGPPKVGEYVAAKFTEDNTFYRARVRHVNREAKEADVLYIDYGNSEKIPFSRLRPLIQPQFQVSKLKAQAVDAVFSFLQFPTQPDYASESVEMINHLTAGRQLVANVDWTSPEGVLHVTLYDPNSSDRMEASLNSEIVSEGLAMVPFKLRPYERAYPEMIKALKEKETTAKAERRGMWEYGDITED</sequence>
<organism evidence="10 11">
    <name type="scientific">Morchella conica CCBAS932</name>
    <dbReference type="NCBI Taxonomy" id="1392247"/>
    <lineage>
        <taxon>Eukaryota</taxon>
        <taxon>Fungi</taxon>
        <taxon>Dikarya</taxon>
        <taxon>Ascomycota</taxon>
        <taxon>Pezizomycotina</taxon>
        <taxon>Pezizomycetes</taxon>
        <taxon>Pezizales</taxon>
        <taxon>Morchellaceae</taxon>
        <taxon>Morchella</taxon>
    </lineage>
</organism>
<dbReference type="SUPFAM" id="SSF63748">
    <property type="entry name" value="Tudor/PWWP/MBT"/>
    <property type="match status" value="1"/>
</dbReference>
<dbReference type="CDD" id="cd00175">
    <property type="entry name" value="SNc"/>
    <property type="match status" value="2"/>
</dbReference>
<dbReference type="GO" id="GO:0004518">
    <property type="term" value="F:nuclease activity"/>
    <property type="evidence" value="ECO:0007669"/>
    <property type="project" value="TreeGrafter"/>
</dbReference>
<dbReference type="Pfam" id="PF00567">
    <property type="entry name" value="TUDOR"/>
    <property type="match status" value="1"/>
</dbReference>
<protein>
    <recommendedName>
        <fullName evidence="2">Probable endonuclease LCL3</fullName>
    </recommendedName>
    <alternativeName>
        <fullName evidence="3">Probable endonuclease lcl3</fullName>
    </alternativeName>
</protein>
<dbReference type="GO" id="GO:0031332">
    <property type="term" value="C:RNAi effector complex"/>
    <property type="evidence" value="ECO:0007669"/>
    <property type="project" value="InterPro"/>
</dbReference>
<feature type="domain" description="TNase-like" evidence="9">
    <location>
        <begin position="1"/>
        <end position="138"/>
    </location>
</feature>
<dbReference type="InterPro" id="IPR016685">
    <property type="entry name" value="Silence_cplx_Nase-comp_TudorSN"/>
</dbReference>
<reference evidence="10 11" key="1">
    <citation type="journal article" date="2018" name="Nat. Ecol. Evol.">
        <title>Pezizomycetes genomes reveal the molecular basis of ectomycorrhizal truffle lifestyle.</title>
        <authorList>
            <person name="Murat C."/>
            <person name="Payen T."/>
            <person name="Noel B."/>
            <person name="Kuo A."/>
            <person name="Morin E."/>
            <person name="Chen J."/>
            <person name="Kohler A."/>
            <person name="Krizsan K."/>
            <person name="Balestrini R."/>
            <person name="Da Silva C."/>
            <person name="Montanini B."/>
            <person name="Hainaut M."/>
            <person name="Levati E."/>
            <person name="Barry K.W."/>
            <person name="Belfiori B."/>
            <person name="Cichocki N."/>
            <person name="Clum A."/>
            <person name="Dockter R.B."/>
            <person name="Fauchery L."/>
            <person name="Guy J."/>
            <person name="Iotti M."/>
            <person name="Le Tacon F."/>
            <person name="Lindquist E.A."/>
            <person name="Lipzen A."/>
            <person name="Malagnac F."/>
            <person name="Mello A."/>
            <person name="Molinier V."/>
            <person name="Miyauchi S."/>
            <person name="Poulain J."/>
            <person name="Riccioni C."/>
            <person name="Rubini A."/>
            <person name="Sitrit Y."/>
            <person name="Splivallo R."/>
            <person name="Traeger S."/>
            <person name="Wang M."/>
            <person name="Zifcakova L."/>
            <person name="Wipf D."/>
            <person name="Zambonelli A."/>
            <person name="Paolocci F."/>
            <person name="Nowrousian M."/>
            <person name="Ottonello S."/>
            <person name="Baldrian P."/>
            <person name="Spatafora J.W."/>
            <person name="Henrissat B."/>
            <person name="Nagy L.G."/>
            <person name="Aury J.M."/>
            <person name="Wincker P."/>
            <person name="Grigoriev I.V."/>
            <person name="Bonfante P."/>
            <person name="Martin F.M."/>
        </authorList>
    </citation>
    <scope>NUCLEOTIDE SEQUENCE [LARGE SCALE GENOMIC DNA]</scope>
    <source>
        <strain evidence="10 11">CCBAS932</strain>
    </source>
</reference>
<dbReference type="PROSITE" id="PS50304">
    <property type="entry name" value="TUDOR"/>
    <property type="match status" value="1"/>
</dbReference>
<feature type="domain" description="TNase-like" evidence="9">
    <location>
        <begin position="164"/>
        <end position="305"/>
    </location>
</feature>
<dbReference type="Proteomes" id="UP000277580">
    <property type="component" value="Unassembled WGS sequence"/>
</dbReference>
<dbReference type="InterPro" id="IPR002999">
    <property type="entry name" value="Tudor"/>
</dbReference>
<evidence type="ECO:0000259" key="8">
    <source>
        <dbReference type="PROSITE" id="PS50304"/>
    </source>
</evidence>
<dbReference type="GO" id="GO:0003723">
    <property type="term" value="F:RNA binding"/>
    <property type="evidence" value="ECO:0007669"/>
    <property type="project" value="UniProtKB-UniRule"/>
</dbReference>
<dbReference type="FunFam" id="2.40.50.90:FF:000019">
    <property type="entry name" value="Transcription factor (Snd1/p100), putative"/>
    <property type="match status" value="1"/>
</dbReference>
<dbReference type="SMART" id="SM00333">
    <property type="entry name" value="TUDOR"/>
    <property type="match status" value="1"/>
</dbReference>
<evidence type="ECO:0000256" key="2">
    <source>
        <dbReference type="ARBA" id="ARBA00013404"/>
    </source>
</evidence>
<keyword evidence="6" id="KW-0677">Repeat</keyword>
<evidence type="ECO:0000313" key="11">
    <source>
        <dbReference type="Proteomes" id="UP000277580"/>
    </source>
</evidence>
<dbReference type="SUPFAM" id="SSF50199">
    <property type="entry name" value="Staphylococcal nuclease"/>
    <property type="match status" value="5"/>
</dbReference>
<feature type="domain" description="Tudor" evidence="8">
    <location>
        <begin position="693"/>
        <end position="753"/>
    </location>
</feature>
<dbReference type="Pfam" id="PF00565">
    <property type="entry name" value="SNase"/>
    <property type="match status" value="4"/>
</dbReference>
<dbReference type="InterPro" id="IPR035437">
    <property type="entry name" value="SNase_OB-fold_sf"/>
</dbReference>
<dbReference type="FunFam" id="2.40.50.90:FF:000002">
    <property type="entry name" value="Staphylococcal nuclease domain-containing protein"/>
    <property type="match status" value="1"/>
</dbReference>
<keyword evidence="5" id="KW-0597">Phosphoprotein</keyword>